<evidence type="ECO:0000256" key="2">
    <source>
        <dbReference type="SAM" id="SignalP"/>
    </source>
</evidence>
<dbReference type="SMART" id="SM00014">
    <property type="entry name" value="acidPPc"/>
    <property type="match status" value="1"/>
</dbReference>
<dbReference type="PIRSF" id="PIRSF000897">
    <property type="entry name" value="Acid_Ptase_ClsA"/>
    <property type="match status" value="1"/>
</dbReference>
<evidence type="ECO:0000313" key="4">
    <source>
        <dbReference type="EMBL" id="TWB45841.1"/>
    </source>
</evidence>
<comment type="catalytic activity">
    <reaction evidence="1">
        <text>a phosphate monoester + H2O = an alcohol + phosphate</text>
        <dbReference type="Rhea" id="RHEA:15017"/>
        <dbReference type="ChEBI" id="CHEBI:15377"/>
        <dbReference type="ChEBI" id="CHEBI:30879"/>
        <dbReference type="ChEBI" id="CHEBI:43474"/>
        <dbReference type="ChEBI" id="CHEBI:67140"/>
        <dbReference type="EC" id="3.1.3.2"/>
    </reaction>
</comment>
<dbReference type="InterPro" id="IPR000326">
    <property type="entry name" value="PAP2/HPO"/>
</dbReference>
<keyword evidence="5" id="KW-1185">Reference proteome</keyword>
<keyword evidence="2" id="KW-0732">Signal</keyword>
<feature type="chain" id="PRO_5021886919" description="Acid phosphatase" evidence="2">
    <location>
        <begin position="27"/>
        <end position="269"/>
    </location>
</feature>
<evidence type="ECO:0000313" key="5">
    <source>
        <dbReference type="Proteomes" id="UP000315751"/>
    </source>
</evidence>
<reference evidence="4 5" key="1">
    <citation type="submission" date="2019-06" db="EMBL/GenBank/DDBJ databases">
        <title>Genomic Encyclopedia of Type Strains, Phase IV (KMG-V): Genome sequencing to study the core and pangenomes of soil and plant-associated prokaryotes.</title>
        <authorList>
            <person name="Whitman W."/>
        </authorList>
    </citation>
    <scope>NUCLEOTIDE SEQUENCE [LARGE SCALE GENOMIC DNA]</scope>
    <source>
        <strain evidence="4 5">BR 11622</strain>
    </source>
</reference>
<dbReference type="InterPro" id="IPR001011">
    <property type="entry name" value="Acid_Pase_classA_bac"/>
</dbReference>
<dbReference type="CDD" id="cd03397">
    <property type="entry name" value="PAP2_acid_phosphatase"/>
    <property type="match status" value="1"/>
</dbReference>
<evidence type="ECO:0000256" key="1">
    <source>
        <dbReference type="PIRNR" id="PIRNR000897"/>
    </source>
</evidence>
<dbReference type="SUPFAM" id="SSF48317">
    <property type="entry name" value="Acid phosphatase/Vanadium-dependent haloperoxidase"/>
    <property type="match status" value="1"/>
</dbReference>
<dbReference type="AlphaFoldDB" id="A0A560HIL1"/>
<dbReference type="PRINTS" id="PR00483">
    <property type="entry name" value="BACPHPHTASE"/>
</dbReference>
<accession>A0A560HIL1</accession>
<feature type="signal peptide" evidence="2">
    <location>
        <begin position="1"/>
        <end position="26"/>
    </location>
</feature>
<dbReference type="GO" id="GO:0003993">
    <property type="term" value="F:acid phosphatase activity"/>
    <property type="evidence" value="ECO:0007669"/>
    <property type="project" value="UniProtKB-EC"/>
</dbReference>
<organism evidence="4 5">
    <name type="scientific">Nitrospirillum amazonense</name>
    <dbReference type="NCBI Taxonomy" id="28077"/>
    <lineage>
        <taxon>Bacteria</taxon>
        <taxon>Pseudomonadati</taxon>
        <taxon>Pseudomonadota</taxon>
        <taxon>Alphaproteobacteria</taxon>
        <taxon>Rhodospirillales</taxon>
        <taxon>Azospirillaceae</taxon>
        <taxon>Nitrospirillum</taxon>
    </lineage>
</organism>
<comment type="caution">
    <text evidence="4">The sequence shown here is derived from an EMBL/GenBank/DDBJ whole genome shotgun (WGS) entry which is preliminary data.</text>
</comment>
<dbReference type="Gene3D" id="1.20.144.10">
    <property type="entry name" value="Phosphatidic acid phosphatase type 2/haloperoxidase"/>
    <property type="match status" value="1"/>
</dbReference>
<gene>
    <name evidence="4" type="ORF">FBZ90_101176</name>
</gene>
<evidence type="ECO:0000259" key="3">
    <source>
        <dbReference type="SMART" id="SM00014"/>
    </source>
</evidence>
<sequence length="269" mass="28814">MTRRLIFSLFVLSLLIPLFFASQAFAFTQCPQPKSYLSPAETPQGLEILPPFPAIGSQADADDVALFKMDQVGEKLPDGTDNPAWLKATADDAAYCAAELLPTFSEAVFGAAGKRLDTTTAPRLVAMLNRVEIDIGNAYGAAKAHFARHRPYERLGNHVCDYESVKGTSSYPSGHAAQGWATGLILAELAPEKAEAILQRAADFGNNRVLCGVHYPSDVAAGRLVATAVVSRLHSDKKGFAQDLACVRAEFHALVDPSAAKPSCEIIKP</sequence>
<feature type="domain" description="Phosphatidic acid phosphatase type 2/haloperoxidase" evidence="3">
    <location>
        <begin position="123"/>
        <end position="234"/>
    </location>
</feature>
<dbReference type="InterPro" id="IPR036938">
    <property type="entry name" value="PAP2/HPO_sf"/>
</dbReference>
<dbReference type="GO" id="GO:0030288">
    <property type="term" value="C:outer membrane-bounded periplasmic space"/>
    <property type="evidence" value="ECO:0007669"/>
    <property type="project" value="InterPro"/>
</dbReference>
<name>A0A560HIL1_9PROT</name>
<protein>
    <recommendedName>
        <fullName evidence="1">Acid phosphatase</fullName>
        <ecNumber evidence="1">3.1.3.2</ecNumber>
    </recommendedName>
</protein>
<comment type="similarity">
    <text evidence="1">Belongs to the class A bacterial acid phosphatase family.</text>
</comment>
<proteinExistence type="inferred from homology"/>
<dbReference type="EC" id="3.1.3.2" evidence="1"/>
<dbReference type="Proteomes" id="UP000315751">
    <property type="component" value="Unassembled WGS sequence"/>
</dbReference>
<dbReference type="Pfam" id="PF01569">
    <property type="entry name" value="PAP2"/>
    <property type="match status" value="1"/>
</dbReference>
<dbReference type="EMBL" id="VITR01000001">
    <property type="protein sequence ID" value="TWB45841.1"/>
    <property type="molecule type" value="Genomic_DNA"/>
</dbReference>
<keyword evidence="1" id="KW-0378">Hydrolase</keyword>